<comment type="similarity">
    <text evidence="1">Belongs to the IMPDH/GMPR family.</text>
</comment>
<dbReference type="Gene3D" id="3.20.20.70">
    <property type="entry name" value="Aldolase class I"/>
    <property type="match status" value="1"/>
</dbReference>
<dbReference type="EC" id="1.1.1.205" evidence="4"/>
<dbReference type="GO" id="GO:0006177">
    <property type="term" value="P:GMP biosynthetic process"/>
    <property type="evidence" value="ECO:0007669"/>
    <property type="project" value="UniProtKB-KW"/>
</dbReference>
<evidence type="ECO:0000256" key="3">
    <source>
        <dbReference type="ARBA" id="ARBA00024330"/>
    </source>
</evidence>
<comment type="pathway">
    <text evidence="3">Purine metabolism; XMP biosynthesis via de novo pathway; XMP from IMP: step 1/1.</text>
</comment>
<dbReference type="GO" id="GO:0006183">
    <property type="term" value="P:GTP biosynthetic process"/>
    <property type="evidence" value="ECO:0007669"/>
    <property type="project" value="TreeGrafter"/>
</dbReference>
<dbReference type="InterPro" id="IPR001093">
    <property type="entry name" value="IMP_DH_GMPRt"/>
</dbReference>
<gene>
    <name evidence="9" type="ORF">PXEA_LOCUS23029</name>
</gene>
<dbReference type="SUPFAM" id="SSF51412">
    <property type="entry name" value="Inosine monophosphate dehydrogenase (IMPDH)"/>
    <property type="match status" value="1"/>
</dbReference>
<keyword evidence="2" id="KW-0658">Purine biosynthesis</keyword>
<dbReference type="GO" id="GO:0003938">
    <property type="term" value="F:IMP dehydrogenase activity"/>
    <property type="evidence" value="ECO:0007669"/>
    <property type="project" value="UniProtKB-EC"/>
</dbReference>
<reference evidence="9" key="1">
    <citation type="submission" date="2018-11" db="EMBL/GenBank/DDBJ databases">
        <authorList>
            <consortium name="Pathogen Informatics"/>
        </authorList>
    </citation>
    <scope>NUCLEOTIDE SEQUENCE</scope>
</reference>
<dbReference type="GO" id="GO:0005737">
    <property type="term" value="C:cytoplasm"/>
    <property type="evidence" value="ECO:0007669"/>
    <property type="project" value="TreeGrafter"/>
</dbReference>
<accession>A0A448X6Y9</accession>
<keyword evidence="2" id="KW-0332">GMP biosynthesis</keyword>
<organism evidence="9 10">
    <name type="scientific">Protopolystoma xenopodis</name>
    <dbReference type="NCBI Taxonomy" id="117903"/>
    <lineage>
        <taxon>Eukaryota</taxon>
        <taxon>Metazoa</taxon>
        <taxon>Spiralia</taxon>
        <taxon>Lophotrochozoa</taxon>
        <taxon>Platyhelminthes</taxon>
        <taxon>Monogenea</taxon>
        <taxon>Polyopisthocotylea</taxon>
        <taxon>Polystomatidea</taxon>
        <taxon>Polystomatidae</taxon>
        <taxon>Protopolystoma</taxon>
    </lineage>
</organism>
<dbReference type="OrthoDB" id="416622at2759"/>
<feature type="chain" id="PRO_5019183451" description="IMP dehydrogenase" evidence="7">
    <location>
        <begin position="20"/>
        <end position="125"/>
    </location>
</feature>
<comment type="caution">
    <text evidence="9">The sequence shown here is derived from an EMBL/GenBank/DDBJ whole genome shotgun (WGS) entry which is preliminary data.</text>
</comment>
<evidence type="ECO:0000313" key="10">
    <source>
        <dbReference type="Proteomes" id="UP000784294"/>
    </source>
</evidence>
<evidence type="ECO:0000313" key="9">
    <source>
        <dbReference type="EMBL" id="VEL29589.1"/>
    </source>
</evidence>
<evidence type="ECO:0000256" key="5">
    <source>
        <dbReference type="ARBA" id="ARBA00046101"/>
    </source>
</evidence>
<feature type="domain" description="IMP dehydrogenase/GMP reductase" evidence="8">
    <location>
        <begin position="31"/>
        <end position="97"/>
    </location>
</feature>
<dbReference type="Pfam" id="PF00478">
    <property type="entry name" value="IMPDH"/>
    <property type="match status" value="1"/>
</dbReference>
<evidence type="ECO:0000256" key="7">
    <source>
        <dbReference type="SAM" id="SignalP"/>
    </source>
</evidence>
<evidence type="ECO:0000256" key="1">
    <source>
        <dbReference type="ARBA" id="ARBA00005502"/>
    </source>
</evidence>
<evidence type="ECO:0000259" key="8">
    <source>
        <dbReference type="Pfam" id="PF00478"/>
    </source>
</evidence>
<evidence type="ECO:0000256" key="2">
    <source>
        <dbReference type="ARBA" id="ARBA00022749"/>
    </source>
</evidence>
<dbReference type="PANTHER" id="PTHR11911">
    <property type="entry name" value="INOSINE-5-MONOPHOSPHATE DEHYDROGENASE RELATED"/>
    <property type="match status" value="1"/>
</dbReference>
<dbReference type="InterPro" id="IPR013785">
    <property type="entry name" value="Aldolase_TIM"/>
</dbReference>
<name>A0A448X6Y9_9PLAT</name>
<evidence type="ECO:0000256" key="4">
    <source>
        <dbReference type="ARBA" id="ARBA00024384"/>
    </source>
</evidence>
<dbReference type="AlphaFoldDB" id="A0A448X6Y9"/>
<dbReference type="PANTHER" id="PTHR11911:SF111">
    <property type="entry name" value="INOSINE-5'-MONOPHOSPHATE DEHYDROGENASE"/>
    <property type="match status" value="1"/>
</dbReference>
<feature type="signal peptide" evidence="7">
    <location>
        <begin position="1"/>
        <end position="19"/>
    </location>
</feature>
<comment type="function">
    <text evidence="5">Catalyzes the conversion of inosine 5'-phosphate (IMP) to xanthosine 5'-phosphate (XMP), the first committed and rate-limiting step in the de novo synthesis of guanine nucleotides, and therefore plays an important role in the regulation of cell growth. Could also have a single-stranded nucleic acid-binding activity and could play a role in RNA and/or DNA metabolism. It may also have a role in the development of malignancy and the growth progression of some tumors.</text>
</comment>
<dbReference type="FunFam" id="3.20.20.70:FF:000424">
    <property type="entry name" value="Inosine-5'-monophosphate dehydrogenase 2"/>
    <property type="match status" value="1"/>
</dbReference>
<dbReference type="InterPro" id="IPR005990">
    <property type="entry name" value="IMP_DH"/>
</dbReference>
<protein>
    <recommendedName>
        <fullName evidence="4">IMP dehydrogenase</fullName>
        <ecNumber evidence="4">1.1.1.205</ecNumber>
    </recommendedName>
</protein>
<keyword evidence="10" id="KW-1185">Reference proteome</keyword>
<keyword evidence="7" id="KW-0732">Signal</keyword>
<proteinExistence type="inferred from homology"/>
<dbReference type="EMBL" id="CAAALY010104551">
    <property type="protein sequence ID" value="VEL29589.1"/>
    <property type="molecule type" value="Genomic_DNA"/>
</dbReference>
<evidence type="ECO:0000256" key="6">
    <source>
        <dbReference type="ARBA" id="ARBA00048028"/>
    </source>
</evidence>
<dbReference type="Proteomes" id="UP000784294">
    <property type="component" value="Unassembled WGS sequence"/>
</dbReference>
<sequence>MLGLFLLLTLSGFSTTCSALFSLLKNVSISLQVSDYARRYDVPVVADGGIQNAGHIIKALSLGASTAMMGGLMAGTTEAPGEYFFSDGVRLKKYRGIFFRQWDKWSLLIKLMDFKSDSACWFRYD</sequence>
<comment type="catalytic activity">
    <reaction evidence="6">
        <text>IMP + NAD(+) + H2O = XMP + NADH + H(+)</text>
        <dbReference type="Rhea" id="RHEA:11708"/>
        <dbReference type="ChEBI" id="CHEBI:15377"/>
        <dbReference type="ChEBI" id="CHEBI:15378"/>
        <dbReference type="ChEBI" id="CHEBI:57464"/>
        <dbReference type="ChEBI" id="CHEBI:57540"/>
        <dbReference type="ChEBI" id="CHEBI:57945"/>
        <dbReference type="ChEBI" id="CHEBI:58053"/>
        <dbReference type="EC" id="1.1.1.205"/>
    </reaction>
</comment>
<dbReference type="SMART" id="SM01240">
    <property type="entry name" value="IMPDH"/>
    <property type="match status" value="1"/>
</dbReference>